<protein>
    <recommendedName>
        <fullName evidence="5 6">Dephospho-CoA kinase</fullName>
        <ecNumber evidence="5 6">2.7.1.24</ecNumber>
    </recommendedName>
    <alternativeName>
        <fullName evidence="5">Dephosphocoenzyme A kinase</fullName>
    </alternativeName>
</protein>
<keyword evidence="5 7" id="KW-0808">Transferase</keyword>
<dbReference type="InterPro" id="IPR027417">
    <property type="entry name" value="P-loop_NTPase"/>
</dbReference>
<keyword evidence="5 7" id="KW-0418">Kinase</keyword>
<dbReference type="NCBIfam" id="TIGR00152">
    <property type="entry name" value="dephospho-CoA kinase"/>
    <property type="match status" value="1"/>
</dbReference>
<dbReference type="SUPFAM" id="SSF52540">
    <property type="entry name" value="P-loop containing nucleoside triphosphate hydrolases"/>
    <property type="match status" value="1"/>
</dbReference>
<dbReference type="EMBL" id="CAKLPY010000001">
    <property type="protein sequence ID" value="CAH0994191.1"/>
    <property type="molecule type" value="Genomic_DNA"/>
</dbReference>
<sequence length="215" mass="24786">MSIESQPNHFVENIDLSKKRVKCIGITGGIGSGKSTICKVFETFGIPVYYADERAKWLTNNDLQLKKEIKELLGREAYDAHNQYNRKWVAKLVFDNPQLLQMLNMLIHPRVFEDTKQWVKAQSNQPYLLREAALTKAAGNGNDLDKVIVVSAPLDLRINRIKKRDPQRTQKEIEAIISRQRSEEEFQKIADYQIINDEKQLLMPQILAIHQSLLA</sequence>
<comment type="pathway">
    <text evidence="5">Cofactor biosynthesis; coenzyme A biosynthesis; CoA from (R)-pantothenate: step 5/5.</text>
</comment>
<feature type="binding site" evidence="5">
    <location>
        <begin position="31"/>
        <end position="36"/>
    </location>
    <ligand>
        <name>ATP</name>
        <dbReference type="ChEBI" id="CHEBI:30616"/>
    </ligand>
</feature>
<evidence type="ECO:0000256" key="4">
    <source>
        <dbReference type="ARBA" id="ARBA00022993"/>
    </source>
</evidence>
<dbReference type="InterPro" id="IPR001977">
    <property type="entry name" value="Depp_CoAkinase"/>
</dbReference>
<evidence type="ECO:0000256" key="5">
    <source>
        <dbReference type="HAMAP-Rule" id="MF_00376"/>
    </source>
</evidence>
<evidence type="ECO:0000256" key="2">
    <source>
        <dbReference type="ARBA" id="ARBA00022741"/>
    </source>
</evidence>
<dbReference type="EC" id="2.7.1.24" evidence="5 6"/>
<dbReference type="PANTHER" id="PTHR10695">
    <property type="entry name" value="DEPHOSPHO-COA KINASE-RELATED"/>
    <property type="match status" value="1"/>
</dbReference>
<keyword evidence="4 5" id="KW-0173">Coenzyme A biosynthesis</keyword>
<keyword evidence="8" id="KW-1185">Reference proteome</keyword>
<comment type="subcellular location">
    <subcellularLocation>
        <location evidence="5">Cytoplasm</location>
    </subcellularLocation>
</comment>
<dbReference type="Gene3D" id="3.40.50.300">
    <property type="entry name" value="P-loop containing nucleotide triphosphate hydrolases"/>
    <property type="match status" value="1"/>
</dbReference>
<keyword evidence="5" id="KW-0963">Cytoplasm</keyword>
<evidence type="ECO:0000313" key="8">
    <source>
        <dbReference type="Proteomes" id="UP000837932"/>
    </source>
</evidence>
<comment type="function">
    <text evidence="5">Catalyzes the phosphorylation of the 3'-hydroxyl group of dephosphocoenzyme A to form coenzyme A.</text>
</comment>
<evidence type="ECO:0000256" key="1">
    <source>
        <dbReference type="ARBA" id="ARBA00009018"/>
    </source>
</evidence>
<comment type="caution">
    <text evidence="7">The sequence shown here is derived from an EMBL/GenBank/DDBJ whole genome shotgun (WGS) entry which is preliminary data.</text>
</comment>
<comment type="similarity">
    <text evidence="1 5">Belongs to the CoaE family.</text>
</comment>
<evidence type="ECO:0000313" key="7">
    <source>
        <dbReference type="EMBL" id="CAH0994191.1"/>
    </source>
</evidence>
<comment type="catalytic activity">
    <reaction evidence="5">
        <text>3'-dephospho-CoA + ATP = ADP + CoA + H(+)</text>
        <dbReference type="Rhea" id="RHEA:18245"/>
        <dbReference type="ChEBI" id="CHEBI:15378"/>
        <dbReference type="ChEBI" id="CHEBI:30616"/>
        <dbReference type="ChEBI" id="CHEBI:57287"/>
        <dbReference type="ChEBI" id="CHEBI:57328"/>
        <dbReference type="ChEBI" id="CHEBI:456216"/>
        <dbReference type="EC" id="2.7.1.24"/>
    </reaction>
</comment>
<dbReference type="RefSeq" id="WP_238803942.1">
    <property type="nucleotide sequence ID" value="NZ_CAKLPY010000001.1"/>
</dbReference>
<dbReference type="Proteomes" id="UP000837932">
    <property type="component" value="Unassembled WGS sequence"/>
</dbReference>
<keyword evidence="3 5" id="KW-0067">ATP-binding</keyword>
<proteinExistence type="inferred from homology"/>
<evidence type="ECO:0000256" key="6">
    <source>
        <dbReference type="NCBIfam" id="TIGR00152"/>
    </source>
</evidence>
<keyword evidence="2 5" id="KW-0547">Nucleotide-binding</keyword>
<dbReference type="GO" id="GO:0004140">
    <property type="term" value="F:dephospho-CoA kinase activity"/>
    <property type="evidence" value="ECO:0007669"/>
    <property type="project" value="UniProtKB-EC"/>
</dbReference>
<dbReference type="CDD" id="cd02022">
    <property type="entry name" value="DPCK"/>
    <property type="match status" value="1"/>
</dbReference>
<gene>
    <name evidence="5 7" type="primary">coaE</name>
    <name evidence="7" type="ORF">EMA8858_00299</name>
</gene>
<name>A0ABN8EQK9_9BACT</name>
<evidence type="ECO:0000256" key="3">
    <source>
        <dbReference type="ARBA" id="ARBA00022840"/>
    </source>
</evidence>
<dbReference type="HAMAP" id="MF_00376">
    <property type="entry name" value="Dephospho_CoA_kinase"/>
    <property type="match status" value="1"/>
</dbReference>
<reference evidence="7" key="1">
    <citation type="submission" date="2021-12" db="EMBL/GenBank/DDBJ databases">
        <authorList>
            <person name="Rodrigo-Torres L."/>
            <person name="Arahal R. D."/>
            <person name="Lucena T."/>
        </authorList>
    </citation>
    <scope>NUCLEOTIDE SEQUENCE</scope>
    <source>
        <strain evidence="7">CECT 8858</strain>
    </source>
</reference>
<organism evidence="7 8">
    <name type="scientific">Emticicia aquatica</name>
    <dbReference type="NCBI Taxonomy" id="1681835"/>
    <lineage>
        <taxon>Bacteria</taxon>
        <taxon>Pseudomonadati</taxon>
        <taxon>Bacteroidota</taxon>
        <taxon>Cytophagia</taxon>
        <taxon>Cytophagales</taxon>
        <taxon>Leadbetterellaceae</taxon>
        <taxon>Emticicia</taxon>
    </lineage>
</organism>
<dbReference type="Pfam" id="PF01121">
    <property type="entry name" value="CoaE"/>
    <property type="match status" value="1"/>
</dbReference>
<dbReference type="PROSITE" id="PS51219">
    <property type="entry name" value="DPCK"/>
    <property type="match status" value="1"/>
</dbReference>
<dbReference type="PANTHER" id="PTHR10695:SF46">
    <property type="entry name" value="BIFUNCTIONAL COENZYME A SYNTHASE-RELATED"/>
    <property type="match status" value="1"/>
</dbReference>
<accession>A0ABN8EQK9</accession>